<evidence type="ECO:0000313" key="2">
    <source>
        <dbReference type="Proteomes" id="UP000037393"/>
    </source>
</evidence>
<sequence length="152" mass="16371">MASPLIMIGDELSVRANCIVAVEVSGTIVIVYPDTGHAPFCIDMDTSAAARDQRNRILAAVNDADKIDFLTMGGRSSTNALNAEPAETVSTKNTPDESRLSRVSRIAGMLQQEFGDTMKQVGFQHDLWVALQVVYGPGGAAEFIADCQNPRR</sequence>
<accession>A0A0L0GQI9</accession>
<evidence type="ECO:0000313" key="1">
    <source>
        <dbReference type="EMBL" id="KNC91114.1"/>
    </source>
</evidence>
<comment type="caution">
    <text evidence="1">The sequence shown here is derived from an EMBL/GenBank/DDBJ whole genome shotgun (WGS) entry which is preliminary data.</text>
</comment>
<dbReference type="EMBL" id="JNGI01000133">
    <property type="protein sequence ID" value="KNC91114.1"/>
    <property type="molecule type" value="Genomic_DNA"/>
</dbReference>
<gene>
    <name evidence="1" type="ORF">GM31_02790</name>
</gene>
<dbReference type="Proteomes" id="UP000037393">
    <property type="component" value="Unassembled WGS sequence"/>
</dbReference>
<dbReference type="RefSeq" id="WP_049857648.1">
    <property type="nucleotide sequence ID" value="NZ_JNGI01000133.1"/>
</dbReference>
<keyword evidence="2" id="KW-1185">Reference proteome</keyword>
<name>A0A0L0GQI9_9ENTR</name>
<dbReference type="PATRIC" id="fig|379893.4.peg.576"/>
<organism evidence="1 2">
    <name type="scientific">Trabulsiella odontotermitis</name>
    <dbReference type="NCBI Taxonomy" id="379893"/>
    <lineage>
        <taxon>Bacteria</taxon>
        <taxon>Pseudomonadati</taxon>
        <taxon>Pseudomonadota</taxon>
        <taxon>Gammaproteobacteria</taxon>
        <taxon>Enterobacterales</taxon>
        <taxon>Enterobacteriaceae</taxon>
        <taxon>Trabulsiella</taxon>
    </lineage>
</organism>
<reference evidence="1 2" key="1">
    <citation type="journal article" date="2015" name="Appl. Environ. Microbiol.">
        <title>The Enterobacterium Trabulsiella odontotermitis Presents Novel Adaptations Related to Its Association with Fungus-Growing Termites.</title>
        <authorList>
            <person name="Sapountzis P."/>
            <person name="Gruntjes T."/>
            <person name="Otani S."/>
            <person name="Estevez J."/>
            <person name="da Costa R.R."/>
            <person name="Plunkett G.3rd."/>
            <person name="Perna N.T."/>
            <person name="Poulsen M."/>
        </authorList>
    </citation>
    <scope>NUCLEOTIDE SEQUENCE [LARGE SCALE GENOMIC DNA]</scope>
    <source>
        <strain evidence="1 2">12</strain>
    </source>
</reference>
<protein>
    <submittedName>
        <fullName evidence="1">Uncharacterized protein</fullName>
    </submittedName>
</protein>
<dbReference type="OrthoDB" id="9988903at2"/>
<proteinExistence type="predicted"/>
<dbReference type="AlphaFoldDB" id="A0A0L0GQI9"/>